<evidence type="ECO:0000256" key="1">
    <source>
        <dbReference type="SAM" id="Phobius"/>
    </source>
</evidence>
<comment type="caution">
    <text evidence="2">The sequence shown here is derived from an EMBL/GenBank/DDBJ whole genome shotgun (WGS) entry which is preliminary data.</text>
</comment>
<gene>
    <name evidence="2" type="ORF">ACFY3B_19395</name>
</gene>
<dbReference type="RefSeq" id="WP_360054232.1">
    <property type="nucleotide sequence ID" value="NZ_JBIAZM010000007.1"/>
</dbReference>
<keyword evidence="1" id="KW-0472">Membrane</keyword>
<feature type="transmembrane region" description="Helical" evidence="1">
    <location>
        <begin position="371"/>
        <end position="390"/>
    </location>
</feature>
<reference evidence="2 3" key="1">
    <citation type="submission" date="2024-10" db="EMBL/GenBank/DDBJ databases">
        <title>The Natural Products Discovery Center: Release of the First 8490 Sequenced Strains for Exploring Actinobacteria Biosynthetic Diversity.</title>
        <authorList>
            <person name="Kalkreuter E."/>
            <person name="Kautsar S.A."/>
            <person name="Yang D."/>
            <person name="Bader C.D."/>
            <person name="Teijaro C.N."/>
            <person name="Fluegel L."/>
            <person name="Davis C.M."/>
            <person name="Simpson J.R."/>
            <person name="Lauterbach L."/>
            <person name="Steele A.D."/>
            <person name="Gui C."/>
            <person name="Meng S."/>
            <person name="Li G."/>
            <person name="Viehrig K."/>
            <person name="Ye F."/>
            <person name="Su P."/>
            <person name="Kiefer A.F."/>
            <person name="Nichols A."/>
            <person name="Cepeda A.J."/>
            <person name="Yan W."/>
            <person name="Fan B."/>
            <person name="Jiang Y."/>
            <person name="Adhikari A."/>
            <person name="Zheng C.-J."/>
            <person name="Schuster L."/>
            <person name="Cowan T.M."/>
            <person name="Smanski M.J."/>
            <person name="Chevrette M.G."/>
            <person name="De Carvalho L.P.S."/>
            <person name="Shen B."/>
        </authorList>
    </citation>
    <scope>NUCLEOTIDE SEQUENCE [LARGE SCALE GENOMIC DNA]</scope>
    <source>
        <strain evidence="2 3">NPDC000140</strain>
    </source>
</reference>
<feature type="transmembrane region" description="Helical" evidence="1">
    <location>
        <begin position="340"/>
        <end position="359"/>
    </location>
</feature>
<organism evidence="2 3">
    <name type="scientific">Micromonospora parva</name>
    <dbReference type="NCBI Taxonomy" id="1464048"/>
    <lineage>
        <taxon>Bacteria</taxon>
        <taxon>Bacillati</taxon>
        <taxon>Actinomycetota</taxon>
        <taxon>Actinomycetes</taxon>
        <taxon>Micromonosporales</taxon>
        <taxon>Micromonosporaceae</taxon>
        <taxon>Micromonospora</taxon>
    </lineage>
</organism>
<keyword evidence="1" id="KW-1133">Transmembrane helix</keyword>
<dbReference type="EMBL" id="JBIAZM010000007">
    <property type="protein sequence ID" value="MFF5201764.1"/>
    <property type="molecule type" value="Genomic_DNA"/>
</dbReference>
<evidence type="ECO:0000313" key="2">
    <source>
        <dbReference type="EMBL" id="MFF5201764.1"/>
    </source>
</evidence>
<evidence type="ECO:0000313" key="3">
    <source>
        <dbReference type="Proteomes" id="UP001602287"/>
    </source>
</evidence>
<accession>A0ABW6W081</accession>
<protein>
    <recommendedName>
        <fullName evidence="4">DUF2637 domain-containing protein</fullName>
    </recommendedName>
</protein>
<dbReference type="Proteomes" id="UP001602287">
    <property type="component" value="Unassembled WGS sequence"/>
</dbReference>
<keyword evidence="3" id="KW-1185">Reference proteome</keyword>
<keyword evidence="1" id="KW-0812">Transmembrane</keyword>
<feature type="transmembrane region" description="Helical" evidence="1">
    <location>
        <begin position="300"/>
        <end position="319"/>
    </location>
</feature>
<evidence type="ECO:0008006" key="4">
    <source>
        <dbReference type="Google" id="ProtNLM"/>
    </source>
</evidence>
<proteinExistence type="predicted"/>
<name>A0ABW6W081_9ACTN</name>
<sequence>MTAPAINGTKYPQPVDKLLPAAREIVKELGEVPARNELMRRFRIGAPKAGELRDLLIAERAREIATRDPESGWTMSNDVEVLRLAVDLATERGKMPTTDELADLFRLAPERADLLNALVGLAIERRANGLPVDIDQAAVDPTVDPYDYATPIGPDPLPAPVVPESVPLVEPGPTPVVTPVVAEPVEQVAPVSHPGTPAPLGPPPALSRGERRALREQAAHDALMQGQTRRVREWTAKAAEARQLRRLLMDPDIQAVRLMRQRARWTAMAWSALLFALAFTMVNVQRFAAGHAEAWSPTWLVAWLVDPAFSILLVGLLIARGQLSAVGRSVHQRTVRRVEYALLASTAAMNVMPTLAEGYPGGWREQAMQVLLHLLIPGLAFASALVITLIQDHFAAAITAITEGEATR</sequence>
<feature type="transmembrane region" description="Helical" evidence="1">
    <location>
        <begin position="267"/>
        <end position="288"/>
    </location>
</feature>